<dbReference type="PANTHER" id="PTHR12349">
    <property type="entry name" value="ANKYRIN REPEAT AND LEM DOMAIN-CONTAINING PROTEIN 2"/>
    <property type="match status" value="1"/>
</dbReference>
<evidence type="ECO:0000313" key="6">
    <source>
        <dbReference type="Proteomes" id="UP001283361"/>
    </source>
</evidence>
<gene>
    <name evidence="5" type="ORF">RRG08_050195</name>
</gene>
<reference evidence="5" key="1">
    <citation type="journal article" date="2023" name="G3 (Bethesda)">
        <title>A reference genome for the long-term kleptoplast-retaining sea slug Elysia crispata morphotype clarki.</title>
        <authorList>
            <person name="Eastman K.E."/>
            <person name="Pendleton A.L."/>
            <person name="Shaikh M.A."/>
            <person name="Suttiyut T."/>
            <person name="Ogas R."/>
            <person name="Tomko P."/>
            <person name="Gavelis G."/>
            <person name="Widhalm J.R."/>
            <person name="Wisecaver J.H."/>
        </authorList>
    </citation>
    <scope>NUCLEOTIDE SEQUENCE</scope>
    <source>
        <strain evidence="5">ECLA1</strain>
    </source>
</reference>
<feature type="compositionally biased region" description="Basic and acidic residues" evidence="3">
    <location>
        <begin position="406"/>
        <end position="427"/>
    </location>
</feature>
<feature type="region of interest" description="Disordered" evidence="3">
    <location>
        <begin position="228"/>
        <end position="265"/>
    </location>
</feature>
<feature type="region of interest" description="Disordered" evidence="3">
    <location>
        <begin position="660"/>
        <end position="684"/>
    </location>
</feature>
<feature type="compositionally biased region" description="Low complexity" evidence="3">
    <location>
        <begin position="969"/>
        <end position="979"/>
    </location>
</feature>
<dbReference type="AlphaFoldDB" id="A0AAE1DAY4"/>
<keyword evidence="2" id="KW-0131">Cell cycle</keyword>
<evidence type="ECO:0000256" key="2">
    <source>
        <dbReference type="ARBA" id="ARBA00023306"/>
    </source>
</evidence>
<feature type="region of interest" description="Disordered" evidence="3">
    <location>
        <begin position="394"/>
        <end position="476"/>
    </location>
</feature>
<evidence type="ECO:0000256" key="3">
    <source>
        <dbReference type="SAM" id="MobiDB-lite"/>
    </source>
</evidence>
<keyword evidence="1" id="KW-0040">ANK repeat</keyword>
<comment type="caution">
    <text evidence="5">The sequence shown here is derived from an EMBL/GenBank/DDBJ whole genome shotgun (WGS) entry which is preliminary data.</text>
</comment>
<dbReference type="PANTHER" id="PTHR12349:SF4">
    <property type="entry name" value="ANKYRIN REPEAT AND LEM DOMAIN-CONTAINING PROTEIN 2"/>
    <property type="match status" value="1"/>
</dbReference>
<feature type="region of interest" description="Disordered" evidence="3">
    <location>
        <begin position="936"/>
        <end position="1005"/>
    </location>
</feature>
<dbReference type="InterPro" id="IPR056237">
    <property type="entry name" value="ANKLE2_3rd"/>
</dbReference>
<feature type="compositionally biased region" description="Basic and acidic residues" evidence="3">
    <location>
        <begin position="441"/>
        <end position="465"/>
    </location>
</feature>
<dbReference type="Proteomes" id="UP001283361">
    <property type="component" value="Unassembled WGS sequence"/>
</dbReference>
<feature type="compositionally biased region" description="Polar residues" evidence="3">
    <location>
        <begin position="996"/>
        <end position="1005"/>
    </location>
</feature>
<organism evidence="5 6">
    <name type="scientific">Elysia crispata</name>
    <name type="common">lettuce slug</name>
    <dbReference type="NCBI Taxonomy" id="231223"/>
    <lineage>
        <taxon>Eukaryota</taxon>
        <taxon>Metazoa</taxon>
        <taxon>Spiralia</taxon>
        <taxon>Lophotrochozoa</taxon>
        <taxon>Mollusca</taxon>
        <taxon>Gastropoda</taxon>
        <taxon>Heterobranchia</taxon>
        <taxon>Euthyneura</taxon>
        <taxon>Panpulmonata</taxon>
        <taxon>Sacoglossa</taxon>
        <taxon>Placobranchoidea</taxon>
        <taxon>Plakobranchidae</taxon>
        <taxon>Elysia</taxon>
    </lineage>
</organism>
<dbReference type="EMBL" id="JAWDGP010004497">
    <property type="protein sequence ID" value="KAK3763831.1"/>
    <property type="molecule type" value="Genomic_DNA"/>
</dbReference>
<sequence>MGDGLVTLRTQIVCSRYTKHDAARIKAKILELIRGGTCYVPLIRSDTTGPYAKVGVPYSPTSPYRLVPEIEGAIRQDHHDQLEQETETSVRRPDVSSRASPPAPSARHSSPALPIGLELRDFRNMRVWAYAGPMSPQEADDFRREWKCPSKGSNPRENLKVSDGDRGFERFGRTLAEEHKTSWQEYWPFLDAFADLRSLEGLAKMETFLLKQRVLLLMQTMASWKGGGCERKRLREEEGSQSLPKGTHHKENKSKDIGSGPLKTEEQQIVLKVKGMARQGEENTAPKEMFEGGNCFVPSSAYTVGQQYVLNPDPYVADDLADSFKGQHTASDDDNDKYFSAESSSDSEEDSEVKTRRKQSCDKSEKTNVSPEVPGSHGILGSFWHTLGRLRDYISPRKASPSPSIREYKEKSNGSEPDHQECCKDLETNSSEKMPCGSESVSEKEKGKVLESEENATSEKLRSDAGDELAFGSKKPDEVHSSIVQHSKAMPNVSVISPSTQSAVNYEIDTNKNISLSSISMSPQKKLLYSDTSDLSVQNPTAKCCDSEAIKSGSEEYSNKTALSQWQYRDSQVQILSPERSPNKKNSKLLQGVEAVEGNCQTDTKDNTTANSQASLAVSKEDGQEQIQSSIKSDTKPALNDSFNTKLDSLCVTLSKFSFESPTTHSSDSATRHTDSDSPLDNSSSFTSTSLLASEVAVFEPNILLFVGKFYSQFMSSLSPQRRQKFGHEGYWSGVEQEHGTQMLDYDIPTLILHQGQDGEAILADVFLPSLLDGRNVGSVLDLALPIISEEAHQDAIRGVWVDFMVAFPKSSDVRELCHIDRPLMVKTTIIGVCGDTDNCWTFSDGRESYKDIQNLFLKCKEEEFVMTQSSTVDMRVVRASSLPSRDLYICGAVPTKVDADVYHTMTSGTRDMIRKKDSGLSLTHMWMAQMESRGADGIDSLPSPSRVLRSSRRVPPPISPLVKSETPSSSRSLSNRRNVGQNTPVRKVDALSAKQLFSQGSSND</sequence>
<feature type="compositionally biased region" description="Polar residues" evidence="3">
    <location>
        <begin position="660"/>
        <end position="669"/>
    </location>
</feature>
<accession>A0AAE1DAY4</accession>
<evidence type="ECO:0000259" key="4">
    <source>
        <dbReference type="Pfam" id="PF24567"/>
    </source>
</evidence>
<feature type="region of interest" description="Disordered" evidence="3">
    <location>
        <begin position="80"/>
        <end position="111"/>
    </location>
</feature>
<feature type="compositionally biased region" description="Basic and acidic residues" evidence="3">
    <location>
        <begin position="228"/>
        <end position="238"/>
    </location>
</feature>
<protein>
    <recommendedName>
        <fullName evidence="4">ANKLE2 third alpha/beta domain-containing protein</fullName>
    </recommendedName>
</protein>
<evidence type="ECO:0000313" key="5">
    <source>
        <dbReference type="EMBL" id="KAK3763831.1"/>
    </source>
</evidence>
<feature type="compositionally biased region" description="Basic and acidic residues" evidence="3">
    <location>
        <begin position="80"/>
        <end position="95"/>
    </location>
</feature>
<feature type="region of interest" description="Disordered" evidence="3">
    <location>
        <begin position="326"/>
        <end position="380"/>
    </location>
</feature>
<proteinExistence type="predicted"/>
<name>A0AAE1DAY4_9GAST</name>
<feature type="domain" description="ANKLE2 third alpha/beta" evidence="4">
    <location>
        <begin position="119"/>
        <end position="186"/>
    </location>
</feature>
<evidence type="ECO:0000256" key="1">
    <source>
        <dbReference type="ARBA" id="ARBA00023043"/>
    </source>
</evidence>
<feature type="compositionally biased region" description="Low complexity" evidence="3">
    <location>
        <begin position="96"/>
        <end position="111"/>
    </location>
</feature>
<dbReference type="Pfam" id="PF24567">
    <property type="entry name" value="ANKLE2_3rd"/>
    <property type="match status" value="1"/>
</dbReference>
<keyword evidence="6" id="KW-1185">Reference proteome</keyword>